<feature type="compositionally biased region" description="Low complexity" evidence="6">
    <location>
        <begin position="192"/>
        <end position="204"/>
    </location>
</feature>
<evidence type="ECO:0000256" key="5">
    <source>
        <dbReference type="ARBA" id="ARBA00023136"/>
    </source>
</evidence>
<dbReference type="PANTHER" id="PTHR43840:SF15">
    <property type="entry name" value="MITOCHONDRIAL METAL TRANSPORTER 1-RELATED"/>
    <property type="match status" value="1"/>
</dbReference>
<keyword evidence="3" id="KW-0812">Transmembrane</keyword>
<evidence type="ECO:0000256" key="6">
    <source>
        <dbReference type="SAM" id="MobiDB-lite"/>
    </source>
</evidence>
<protein>
    <recommendedName>
        <fullName evidence="7">Cation efflux protein transmembrane domain-containing protein</fullName>
    </recommendedName>
</protein>
<dbReference type="Gene3D" id="1.20.1510.10">
    <property type="entry name" value="Cation efflux protein transmembrane domain"/>
    <property type="match status" value="1"/>
</dbReference>
<dbReference type="GO" id="GO:0030003">
    <property type="term" value="P:intracellular monoatomic cation homeostasis"/>
    <property type="evidence" value="ECO:0007669"/>
    <property type="project" value="UniProtKB-ARBA"/>
</dbReference>
<keyword evidence="9" id="KW-1185">Reference proteome</keyword>
<comment type="subcellular location">
    <subcellularLocation>
        <location evidence="1">Membrane</location>
        <topology evidence="1">Multi-pass membrane protein</topology>
    </subcellularLocation>
</comment>
<feature type="compositionally biased region" description="Low complexity" evidence="6">
    <location>
        <begin position="1"/>
        <end position="13"/>
    </location>
</feature>
<evidence type="ECO:0000256" key="3">
    <source>
        <dbReference type="ARBA" id="ARBA00022692"/>
    </source>
</evidence>
<accession>A0A642UWA4</accession>
<keyword evidence="5" id="KW-0472">Membrane</keyword>
<feature type="domain" description="Cation efflux protein transmembrane" evidence="7">
    <location>
        <begin position="75"/>
        <end position="168"/>
    </location>
</feature>
<feature type="region of interest" description="Disordered" evidence="6">
    <location>
        <begin position="1"/>
        <end position="50"/>
    </location>
</feature>
<proteinExistence type="predicted"/>
<dbReference type="GO" id="GO:0008324">
    <property type="term" value="F:monoatomic cation transmembrane transporter activity"/>
    <property type="evidence" value="ECO:0007669"/>
    <property type="project" value="InterPro"/>
</dbReference>
<name>A0A642UWA4_DIURU</name>
<evidence type="ECO:0000313" key="8">
    <source>
        <dbReference type="EMBL" id="KAA8906759.1"/>
    </source>
</evidence>
<evidence type="ECO:0000256" key="2">
    <source>
        <dbReference type="ARBA" id="ARBA00022448"/>
    </source>
</evidence>
<gene>
    <name evidence="8" type="ORF">DIURU_000920</name>
</gene>
<dbReference type="InterPro" id="IPR058533">
    <property type="entry name" value="Cation_efflux_TM"/>
</dbReference>
<feature type="region of interest" description="Disordered" evidence="6">
    <location>
        <begin position="192"/>
        <end position="215"/>
    </location>
</feature>
<evidence type="ECO:0000259" key="7">
    <source>
        <dbReference type="Pfam" id="PF01545"/>
    </source>
</evidence>
<evidence type="ECO:0000313" key="9">
    <source>
        <dbReference type="Proteomes" id="UP000449547"/>
    </source>
</evidence>
<dbReference type="OMA" id="GVYFHSQ"/>
<keyword evidence="2" id="KW-0813">Transport</keyword>
<dbReference type="Proteomes" id="UP000449547">
    <property type="component" value="Unassembled WGS sequence"/>
</dbReference>
<dbReference type="VEuPathDB" id="FungiDB:DIURU_000920"/>
<dbReference type="RefSeq" id="XP_034014273.1">
    <property type="nucleotide sequence ID" value="XM_034159222.1"/>
</dbReference>
<dbReference type="EMBL" id="SWFT01000031">
    <property type="protein sequence ID" value="KAA8906759.1"/>
    <property type="molecule type" value="Genomic_DNA"/>
</dbReference>
<reference evidence="8 9" key="1">
    <citation type="submission" date="2019-07" db="EMBL/GenBank/DDBJ databases">
        <title>Genome assembly of two rare yeast pathogens: Diutina rugosa and Trichomonascus ciferrii.</title>
        <authorList>
            <person name="Mixao V."/>
            <person name="Saus E."/>
            <person name="Hansen A."/>
            <person name="Lass-Flor C."/>
            <person name="Gabaldon T."/>
        </authorList>
    </citation>
    <scope>NUCLEOTIDE SEQUENCE [LARGE SCALE GENOMIC DNA]</scope>
    <source>
        <strain evidence="8 9">CBS 613</strain>
    </source>
</reference>
<dbReference type="AlphaFoldDB" id="A0A642UWA4"/>
<evidence type="ECO:0000256" key="1">
    <source>
        <dbReference type="ARBA" id="ARBA00004141"/>
    </source>
</evidence>
<feature type="domain" description="Cation efflux protein transmembrane" evidence="7">
    <location>
        <begin position="221"/>
        <end position="316"/>
    </location>
</feature>
<dbReference type="PANTHER" id="PTHR43840">
    <property type="entry name" value="MITOCHONDRIAL METAL TRANSPORTER 1-RELATED"/>
    <property type="match status" value="1"/>
</dbReference>
<dbReference type="GeneID" id="54779573"/>
<dbReference type="SUPFAM" id="SSF161111">
    <property type="entry name" value="Cation efflux protein transmembrane domain-like"/>
    <property type="match status" value="1"/>
</dbReference>
<dbReference type="InterPro" id="IPR027469">
    <property type="entry name" value="Cation_efflux_TMD_sf"/>
</dbReference>
<dbReference type="Pfam" id="PF01545">
    <property type="entry name" value="Cation_efflux"/>
    <property type="match status" value="2"/>
</dbReference>
<feature type="compositionally biased region" description="Basic and acidic residues" evidence="6">
    <location>
        <begin position="14"/>
        <end position="41"/>
    </location>
</feature>
<dbReference type="GO" id="GO:0016020">
    <property type="term" value="C:membrane"/>
    <property type="evidence" value="ECO:0007669"/>
    <property type="project" value="UniProtKB-SubCell"/>
</dbReference>
<organism evidence="8 9">
    <name type="scientific">Diutina rugosa</name>
    <name type="common">Yeast</name>
    <name type="synonym">Candida rugosa</name>
    <dbReference type="NCBI Taxonomy" id="5481"/>
    <lineage>
        <taxon>Eukaryota</taxon>
        <taxon>Fungi</taxon>
        <taxon>Dikarya</taxon>
        <taxon>Ascomycota</taxon>
        <taxon>Saccharomycotina</taxon>
        <taxon>Pichiomycetes</taxon>
        <taxon>Debaryomycetaceae</taxon>
        <taxon>Diutina</taxon>
    </lineage>
</organism>
<dbReference type="InterPro" id="IPR050291">
    <property type="entry name" value="CDF_Transporter"/>
</dbReference>
<dbReference type="OrthoDB" id="435980at2759"/>
<sequence length="433" mass="46910">MVSAPSDSAASASHSHDHSHDAHSHEHSHAASHSHDHDHSHSLFGHSHSHGAGHNELLKTDAKSILGNPAVRITWVGLLVNVGMAICKGIGGIYFHSQALTADAIHSVSDMISDFLTLATVNVANKVGSPTHFPLGYGKIETVGSILISGILLFAGISVGWSSLLQVLEYTLPAYWYDMVSHIQIGHSHSHSLTTTTEDSSVGHSHSHGDHSHSHAEVVREVPNINAAWIAAASIAVKEVLYRKTMKVAADTNSKVLVANAWHHRVDSLTAAVALVTVTGGVMFNVAWLDSVGGLLVSYLIVKAGWSSFKTAWNELVDVGEKPGMPTYDKVEGIVKDELAGNRDLRAFHLKRLSVLTSGANTNVYLWLATSDPSDASYTITQLNLIENKLKYLIRRDDPFIKKVFVRFCDESVVDYDSDSSTTHGIEDLKSKH</sequence>
<comment type="caution">
    <text evidence="8">The sequence shown here is derived from an EMBL/GenBank/DDBJ whole genome shotgun (WGS) entry which is preliminary data.</text>
</comment>
<evidence type="ECO:0000256" key="4">
    <source>
        <dbReference type="ARBA" id="ARBA00022989"/>
    </source>
</evidence>
<keyword evidence="4" id="KW-1133">Transmembrane helix</keyword>
<dbReference type="GO" id="GO:0098771">
    <property type="term" value="P:inorganic ion homeostasis"/>
    <property type="evidence" value="ECO:0007669"/>
    <property type="project" value="UniProtKB-ARBA"/>
</dbReference>